<feature type="compositionally biased region" description="Low complexity" evidence="1">
    <location>
        <begin position="198"/>
        <end position="213"/>
    </location>
</feature>
<gene>
    <name evidence="3" type="ORF">C2E20_4889</name>
</gene>
<keyword evidence="2" id="KW-0732">Signal</keyword>
<organism evidence="3 4">
    <name type="scientific">Micractinium conductrix</name>
    <dbReference type="NCBI Taxonomy" id="554055"/>
    <lineage>
        <taxon>Eukaryota</taxon>
        <taxon>Viridiplantae</taxon>
        <taxon>Chlorophyta</taxon>
        <taxon>core chlorophytes</taxon>
        <taxon>Trebouxiophyceae</taxon>
        <taxon>Chlorellales</taxon>
        <taxon>Chlorellaceae</taxon>
        <taxon>Chlorella clade</taxon>
        <taxon>Micractinium</taxon>
    </lineage>
</organism>
<evidence type="ECO:0000256" key="2">
    <source>
        <dbReference type="SAM" id="SignalP"/>
    </source>
</evidence>
<accession>A0A2P6VCI7</accession>
<evidence type="ECO:0000313" key="3">
    <source>
        <dbReference type="EMBL" id="PSC71810.1"/>
    </source>
</evidence>
<dbReference type="EMBL" id="LHPF02000013">
    <property type="protein sequence ID" value="PSC71810.1"/>
    <property type="molecule type" value="Genomic_DNA"/>
</dbReference>
<feature type="compositionally biased region" description="Pro residues" evidence="1">
    <location>
        <begin position="154"/>
        <end position="168"/>
    </location>
</feature>
<comment type="caution">
    <text evidence="3">The sequence shown here is derived from an EMBL/GenBank/DDBJ whole genome shotgun (WGS) entry which is preliminary data.</text>
</comment>
<reference evidence="3 4" key="1">
    <citation type="journal article" date="2018" name="Plant J.">
        <title>Genome sequences of Chlorella sorokiniana UTEX 1602 and Micractinium conductrix SAG 241.80: implications to maltose excretion by a green alga.</title>
        <authorList>
            <person name="Arriola M.B."/>
            <person name="Velmurugan N."/>
            <person name="Zhang Y."/>
            <person name="Plunkett M.H."/>
            <person name="Hondzo H."/>
            <person name="Barney B.M."/>
        </authorList>
    </citation>
    <scope>NUCLEOTIDE SEQUENCE [LARGE SCALE GENOMIC DNA]</scope>
    <source>
        <strain evidence="3 4">SAG 241.80</strain>
    </source>
</reference>
<feature type="chain" id="PRO_5015118189" evidence="2">
    <location>
        <begin position="24"/>
        <end position="221"/>
    </location>
</feature>
<dbReference type="STRING" id="554055.A0A2P6VCI7"/>
<feature type="compositionally biased region" description="Low complexity" evidence="1">
    <location>
        <begin position="141"/>
        <end position="153"/>
    </location>
</feature>
<evidence type="ECO:0000256" key="1">
    <source>
        <dbReference type="SAM" id="MobiDB-lite"/>
    </source>
</evidence>
<proteinExistence type="predicted"/>
<feature type="signal peptide" evidence="2">
    <location>
        <begin position="1"/>
        <end position="23"/>
    </location>
</feature>
<dbReference type="AlphaFoldDB" id="A0A2P6VCI7"/>
<evidence type="ECO:0000313" key="4">
    <source>
        <dbReference type="Proteomes" id="UP000239649"/>
    </source>
</evidence>
<name>A0A2P6VCI7_9CHLO</name>
<sequence>MARPRSALLALALMLTAFGAARAQAGCPLTAADVQAINFSKAAQACRAGTPVAQLCESCVCALVEAFTPAVAAAGFTQDQVTGVNQDQATQILTTCAGTVLGPLRSAGISIQALFQLQSCQGSGVTPTCLAGLAQAQQPAQNGTAQQAAQPQAQTPPQPQAQTPPQPQAQPEAQPRAQPVARPLAGGDLAQALGSFSQARTQSQQAQVAAALARARRAAAP</sequence>
<keyword evidence="4" id="KW-1185">Reference proteome</keyword>
<keyword evidence="3" id="KW-0670">Pyruvate</keyword>
<dbReference type="OrthoDB" id="520911at2759"/>
<dbReference type="Proteomes" id="UP000239649">
    <property type="component" value="Unassembled WGS sequence"/>
</dbReference>
<feature type="region of interest" description="Disordered" evidence="1">
    <location>
        <begin position="141"/>
        <end position="221"/>
    </location>
</feature>
<protein>
    <submittedName>
        <fullName evidence="3">Pyruvate dehydrogenase</fullName>
    </submittedName>
</protein>
<feature type="compositionally biased region" description="Low complexity" evidence="1">
    <location>
        <begin position="169"/>
        <end position="179"/>
    </location>
</feature>